<organism evidence="1 2">
    <name type="scientific">Ruminococcus callidus ATCC 27760</name>
    <dbReference type="NCBI Taxonomy" id="411473"/>
    <lineage>
        <taxon>Bacteria</taxon>
        <taxon>Bacillati</taxon>
        <taxon>Bacillota</taxon>
        <taxon>Clostridia</taxon>
        <taxon>Eubacteriales</taxon>
        <taxon>Oscillospiraceae</taxon>
        <taxon>Ruminococcus</taxon>
    </lineage>
</organism>
<evidence type="ECO:0000313" key="1">
    <source>
        <dbReference type="EMBL" id="ERJ97351.1"/>
    </source>
</evidence>
<reference evidence="1 2" key="1">
    <citation type="submission" date="2013-07" db="EMBL/GenBank/DDBJ databases">
        <authorList>
            <person name="Weinstock G."/>
            <person name="Sodergren E."/>
            <person name="Wylie T."/>
            <person name="Fulton L."/>
            <person name="Fulton R."/>
            <person name="Fronick C."/>
            <person name="O'Laughlin M."/>
            <person name="Godfrey J."/>
            <person name="Miner T."/>
            <person name="Herter B."/>
            <person name="Appelbaum E."/>
            <person name="Cordes M."/>
            <person name="Lek S."/>
            <person name="Wollam A."/>
            <person name="Pepin K.H."/>
            <person name="Palsikar V.B."/>
            <person name="Mitreva M."/>
            <person name="Wilson R.K."/>
        </authorList>
    </citation>
    <scope>NUCLEOTIDE SEQUENCE [LARGE SCALE GENOMIC DNA]</scope>
    <source>
        <strain evidence="1 2">ATCC 27760</strain>
    </source>
</reference>
<gene>
    <name evidence="1" type="ORF">RUMCAL_00423</name>
</gene>
<dbReference type="AlphaFoldDB" id="U2KFN5"/>
<dbReference type="HOGENOM" id="CLU_2702557_0_0_9"/>
<dbReference type="Proteomes" id="UP000016662">
    <property type="component" value="Unassembled WGS sequence"/>
</dbReference>
<keyword evidence="2" id="KW-1185">Reference proteome</keyword>
<comment type="caution">
    <text evidence="1">The sequence shown here is derived from an EMBL/GenBank/DDBJ whole genome shotgun (WGS) entry which is preliminary data.</text>
</comment>
<accession>U2KFN5</accession>
<sequence length="73" mass="8605">MCVEIPNADTCIHSEDIVKLGRFSHEKWIVKYGWYTWGGNRPVIGWYLTGFDDTSRLKPLQKTDIDDIYIIER</sequence>
<dbReference type="EMBL" id="AWVF01000031">
    <property type="protein sequence ID" value="ERJ97351.1"/>
    <property type="molecule type" value="Genomic_DNA"/>
</dbReference>
<dbReference type="STRING" id="411473.RUMCAL_00423"/>
<name>U2KFN5_9FIRM</name>
<proteinExistence type="predicted"/>
<evidence type="ECO:0000313" key="2">
    <source>
        <dbReference type="Proteomes" id="UP000016662"/>
    </source>
</evidence>
<protein>
    <submittedName>
        <fullName evidence="1">Uncharacterized protein</fullName>
    </submittedName>
</protein>